<dbReference type="PANTHER" id="PTHR35889:SF3">
    <property type="entry name" value="F-BOX DOMAIN-CONTAINING PROTEIN"/>
    <property type="match status" value="1"/>
</dbReference>
<evidence type="ECO:0000313" key="4">
    <source>
        <dbReference type="EMBL" id="ADB15963.1"/>
    </source>
</evidence>
<keyword evidence="5" id="KW-1185">Reference proteome</keyword>
<dbReference type="AlphaFoldDB" id="D2QW88"/>
<dbReference type="OrthoDB" id="289126at2"/>
<organism evidence="4 5">
    <name type="scientific">Pirellula staleyi (strain ATCC 27377 / DSM 6068 / ICPB 4128)</name>
    <name type="common">Pirella staleyi</name>
    <dbReference type="NCBI Taxonomy" id="530564"/>
    <lineage>
        <taxon>Bacteria</taxon>
        <taxon>Pseudomonadati</taxon>
        <taxon>Planctomycetota</taxon>
        <taxon>Planctomycetia</taxon>
        <taxon>Pirellulales</taxon>
        <taxon>Pirellulaceae</taxon>
        <taxon>Pirellula</taxon>
    </lineage>
</organism>
<dbReference type="EMBL" id="CP001848">
    <property type="protein sequence ID" value="ADB15963.1"/>
    <property type="molecule type" value="Genomic_DNA"/>
</dbReference>
<dbReference type="Pfam" id="PF07587">
    <property type="entry name" value="PSD1"/>
    <property type="match status" value="1"/>
</dbReference>
<dbReference type="KEGG" id="psl:Psta_1285"/>
<feature type="transmembrane region" description="Helical" evidence="1">
    <location>
        <begin position="12"/>
        <end position="32"/>
    </location>
</feature>
<feature type="domain" description="DUF1553" evidence="3">
    <location>
        <begin position="550"/>
        <end position="772"/>
    </location>
</feature>
<sequence precursor="true">MRRLVASQTLRVWRYYFLALVSLMSITSMLAAEELVAEEASPLAVRDRFAKLEESPEPDFQRHVVPLLSNLGCSGRHCHGASQGQGNFKLSLFGYDFTADHQALVQGSRIDRRDASKSLLLQKPLAIVDHEGGQRIERGSWQHHLLQAWISAGGKRERSQRLLKLEIVPPELLLDSPGKSQRFSVVASWSDGSREEVTGLARIEVRDDTVAQLRKLNTVEAVGAGDTHLVAIYDALVVSAPVLVPYPAASSRALAATDHPVDHGVDRLVLEKLQKLGIEPAAICSDAEFLRRASLDIIGTLPTPSEVRTFLADKDEDKRTRKIDELLAHPMHAAWWSVKLAELTGGAPSQQSDAPQQFAQQWYDWLARRLAENMPYDQIVAGMLLAESRPAGATYRAYAEEMSSYFREADPADFASRATLPHFWSRKSLQEPRAKALAVSHTFLGIRLECAECHKHPHDQWTQQDFRELGKLLSAIEYGTAPDARDEQQRLVRELGSNLGPQQSISADLLAKAADGQVLPWRELFIAREVTPPRAILQLPVDGSATRDPRRIFYDWLLQENNPFFARAIVNRVWRGYFHRGLIDPTDDASPANPASHEPLLRYLSQAFVQKKYDLRWLHREIVTSATYQRSWRPVSSEVRDLRNASRFVPRRLPAEVLYDALKQVSLTTKELEAFARDPRQRAAGKLSPKLQGSYAMLAFGKPAGQAMCDCERSERTTLLQSIFTQNDPLVQLRLESTSWAAALARDELIDEAYLRTLSRFPTSDERDRVAAQLAELPADDREEAARSLLWSLINSKEFLLNH</sequence>
<dbReference type="PANTHER" id="PTHR35889">
    <property type="entry name" value="CYCLOINULO-OLIGOSACCHARIDE FRUCTANOTRANSFERASE-RELATED"/>
    <property type="match status" value="1"/>
</dbReference>
<evidence type="ECO:0008006" key="6">
    <source>
        <dbReference type="Google" id="ProtNLM"/>
    </source>
</evidence>
<evidence type="ECO:0000259" key="2">
    <source>
        <dbReference type="Pfam" id="PF07583"/>
    </source>
</evidence>
<dbReference type="Pfam" id="PF07583">
    <property type="entry name" value="PSCyt2"/>
    <property type="match status" value="1"/>
</dbReference>
<keyword evidence="1" id="KW-0472">Membrane</keyword>
<dbReference type="HOGENOM" id="CLU_005632_0_0_0"/>
<reference evidence="4 5" key="1">
    <citation type="journal article" date="2009" name="Stand. Genomic Sci.">
        <title>Complete genome sequence of Pirellula staleyi type strain (ATCC 27377).</title>
        <authorList>
            <person name="Clum A."/>
            <person name="Tindall B.J."/>
            <person name="Sikorski J."/>
            <person name="Ivanova N."/>
            <person name="Mavrommatis K."/>
            <person name="Lucas S."/>
            <person name="Glavina del Rio T."/>
            <person name="Nolan M."/>
            <person name="Chen F."/>
            <person name="Tice H."/>
            <person name="Pitluck S."/>
            <person name="Cheng J.F."/>
            <person name="Chertkov O."/>
            <person name="Brettin T."/>
            <person name="Han C."/>
            <person name="Detter J.C."/>
            <person name="Kuske C."/>
            <person name="Bruce D."/>
            <person name="Goodwin L."/>
            <person name="Ovchinikova G."/>
            <person name="Pati A."/>
            <person name="Mikhailova N."/>
            <person name="Chen A."/>
            <person name="Palaniappan K."/>
            <person name="Land M."/>
            <person name="Hauser L."/>
            <person name="Chang Y.J."/>
            <person name="Jeffries C.D."/>
            <person name="Chain P."/>
            <person name="Rohde M."/>
            <person name="Goker M."/>
            <person name="Bristow J."/>
            <person name="Eisen J.A."/>
            <person name="Markowitz V."/>
            <person name="Hugenholtz P."/>
            <person name="Kyrpides N.C."/>
            <person name="Klenk H.P."/>
            <person name="Lapidus A."/>
        </authorList>
    </citation>
    <scope>NUCLEOTIDE SEQUENCE [LARGE SCALE GENOMIC DNA]</scope>
    <source>
        <strain evidence="5">ATCC 27377 / DSM 6068 / ICPB 4128</strain>
    </source>
</reference>
<keyword evidence="1" id="KW-1133">Transmembrane helix</keyword>
<proteinExistence type="predicted"/>
<dbReference type="InterPro" id="IPR011444">
    <property type="entry name" value="DUF1549"/>
</dbReference>
<keyword evidence="1" id="KW-0812">Transmembrane</keyword>
<feature type="domain" description="DUF1549" evidence="2">
    <location>
        <begin position="265"/>
        <end position="476"/>
    </location>
</feature>
<protein>
    <recommendedName>
        <fullName evidence="6">Cytochrome c domain-containing protein</fullName>
    </recommendedName>
</protein>
<evidence type="ECO:0000313" key="5">
    <source>
        <dbReference type="Proteomes" id="UP000001887"/>
    </source>
</evidence>
<dbReference type="eggNOG" id="COG5492">
    <property type="taxonomic scope" value="Bacteria"/>
</dbReference>
<dbReference type="Proteomes" id="UP000001887">
    <property type="component" value="Chromosome"/>
</dbReference>
<evidence type="ECO:0000256" key="1">
    <source>
        <dbReference type="SAM" id="Phobius"/>
    </source>
</evidence>
<dbReference type="STRING" id="530564.Psta_1285"/>
<dbReference type="InterPro" id="IPR022655">
    <property type="entry name" value="DUF1553"/>
</dbReference>
<name>D2QW88_PIRSD</name>
<evidence type="ECO:0000259" key="3">
    <source>
        <dbReference type="Pfam" id="PF07587"/>
    </source>
</evidence>
<gene>
    <name evidence="4" type="ordered locus">Psta_1285</name>
</gene>
<accession>D2QW88</accession>